<dbReference type="STRING" id="4155.A0A022Q1A6"/>
<gene>
    <name evidence="1" type="ORF">MIMGU_mgv1a013443mg</name>
</gene>
<reference evidence="1 2" key="1">
    <citation type="journal article" date="2013" name="Proc. Natl. Acad. Sci. U.S.A.">
        <title>Fine-scale variation in meiotic recombination in Mimulus inferred from population shotgun sequencing.</title>
        <authorList>
            <person name="Hellsten U."/>
            <person name="Wright K.M."/>
            <person name="Jenkins J."/>
            <person name="Shu S."/>
            <person name="Yuan Y."/>
            <person name="Wessler S.R."/>
            <person name="Schmutz J."/>
            <person name="Willis J.H."/>
            <person name="Rokhsar D.S."/>
        </authorList>
    </citation>
    <scope>NUCLEOTIDE SEQUENCE [LARGE SCALE GENOMIC DNA]</scope>
    <source>
        <strain evidence="2">cv. DUN x IM62</strain>
    </source>
</reference>
<organism evidence="1 2">
    <name type="scientific">Erythranthe guttata</name>
    <name type="common">Yellow monkey flower</name>
    <name type="synonym">Mimulus guttatus</name>
    <dbReference type="NCBI Taxonomy" id="4155"/>
    <lineage>
        <taxon>Eukaryota</taxon>
        <taxon>Viridiplantae</taxon>
        <taxon>Streptophyta</taxon>
        <taxon>Embryophyta</taxon>
        <taxon>Tracheophyta</taxon>
        <taxon>Spermatophyta</taxon>
        <taxon>Magnoliopsida</taxon>
        <taxon>eudicotyledons</taxon>
        <taxon>Gunneridae</taxon>
        <taxon>Pentapetalae</taxon>
        <taxon>asterids</taxon>
        <taxon>lamiids</taxon>
        <taxon>Lamiales</taxon>
        <taxon>Phrymaceae</taxon>
        <taxon>Erythranthe</taxon>
    </lineage>
</organism>
<dbReference type="OrthoDB" id="1928787at2759"/>
<proteinExistence type="predicted"/>
<dbReference type="PANTHER" id="PTHR35461:SF1">
    <property type="entry name" value="LOW PROTEIN: ATP-DEPENDENT RNA HELICASE-LIKE PROTEIN"/>
    <property type="match status" value="1"/>
</dbReference>
<evidence type="ECO:0008006" key="3">
    <source>
        <dbReference type="Google" id="ProtNLM"/>
    </source>
</evidence>
<dbReference type="PhylomeDB" id="A0A022Q1A6"/>
<dbReference type="EMBL" id="KI632223">
    <property type="protein sequence ID" value="EYU21524.1"/>
    <property type="molecule type" value="Genomic_DNA"/>
</dbReference>
<dbReference type="eggNOG" id="ENOG502RZ1Y">
    <property type="taxonomic scope" value="Eukaryota"/>
</dbReference>
<dbReference type="Proteomes" id="UP000030748">
    <property type="component" value="Unassembled WGS sequence"/>
</dbReference>
<dbReference type="PANTHER" id="PTHR35461">
    <property type="entry name" value="BNAANNG14610D PROTEIN"/>
    <property type="match status" value="1"/>
</dbReference>
<dbReference type="AlphaFoldDB" id="A0A022Q1A6"/>
<name>A0A022Q1A6_ERYGU</name>
<sequence>MSSTTTKVKPKMLVKETLYKTKKYCNKTLGNLKSLVLSRRQKLPKNPIFCTSKRVCNQRQELNSFYTSFSDKWDSTTNKVVEKKEGQHSPKDEEYSKSSVSIADCNEFEDLKQEKKESKYVARKQRDSSFRAADALARKMKELDMMDVNDMDHVMDVEEVLHYYSRLTCPAYLEIVDNFFVDMYSEYHVPQPSRSVNNSMRKLGSASVHSSMRSLGPLKL</sequence>
<dbReference type="KEGG" id="egt:105975705"/>
<dbReference type="OMA" id="DHIMDIE"/>
<evidence type="ECO:0000313" key="1">
    <source>
        <dbReference type="EMBL" id="EYU21524.1"/>
    </source>
</evidence>
<protein>
    <recommendedName>
        <fullName evidence="3">OVATE domain-containing protein</fullName>
    </recommendedName>
</protein>
<keyword evidence="2" id="KW-1185">Reference proteome</keyword>
<evidence type="ECO:0000313" key="2">
    <source>
        <dbReference type="Proteomes" id="UP000030748"/>
    </source>
</evidence>
<accession>A0A022Q1A6</accession>